<protein>
    <submittedName>
        <fullName evidence="2">Uncharacterized protein</fullName>
    </submittedName>
</protein>
<feature type="region of interest" description="Disordered" evidence="1">
    <location>
        <begin position="155"/>
        <end position="175"/>
    </location>
</feature>
<reference evidence="2 3" key="1">
    <citation type="submission" date="2024-04" db="EMBL/GenBank/DDBJ databases">
        <authorList>
            <person name="Rising A."/>
            <person name="Reimegard J."/>
            <person name="Sonavane S."/>
            <person name="Akerstrom W."/>
            <person name="Nylinder S."/>
            <person name="Hedman E."/>
            <person name="Kallberg Y."/>
        </authorList>
    </citation>
    <scope>NUCLEOTIDE SEQUENCE [LARGE SCALE GENOMIC DNA]</scope>
</reference>
<evidence type="ECO:0000313" key="3">
    <source>
        <dbReference type="Proteomes" id="UP001497382"/>
    </source>
</evidence>
<gene>
    <name evidence="2" type="ORF">LARSCL_LOCUS8185</name>
</gene>
<dbReference type="Proteomes" id="UP001497382">
    <property type="component" value="Unassembled WGS sequence"/>
</dbReference>
<keyword evidence="3" id="KW-1185">Reference proteome</keyword>
<dbReference type="AlphaFoldDB" id="A0AAV1ZUS9"/>
<feature type="region of interest" description="Disordered" evidence="1">
    <location>
        <begin position="232"/>
        <end position="266"/>
    </location>
</feature>
<evidence type="ECO:0000313" key="2">
    <source>
        <dbReference type="EMBL" id="CAL1275623.1"/>
    </source>
</evidence>
<organism evidence="2 3">
    <name type="scientific">Larinioides sclopetarius</name>
    <dbReference type="NCBI Taxonomy" id="280406"/>
    <lineage>
        <taxon>Eukaryota</taxon>
        <taxon>Metazoa</taxon>
        <taxon>Ecdysozoa</taxon>
        <taxon>Arthropoda</taxon>
        <taxon>Chelicerata</taxon>
        <taxon>Arachnida</taxon>
        <taxon>Araneae</taxon>
        <taxon>Araneomorphae</taxon>
        <taxon>Entelegynae</taxon>
        <taxon>Araneoidea</taxon>
        <taxon>Araneidae</taxon>
        <taxon>Larinioides</taxon>
    </lineage>
</organism>
<comment type="caution">
    <text evidence="2">The sequence shown here is derived from an EMBL/GenBank/DDBJ whole genome shotgun (WGS) entry which is preliminary data.</text>
</comment>
<sequence>MPASVGTYGNSTPWTTMPLPHGQTLWSTPGTGHSGLYGPSLPFHPSPLGPWSKTLTHVYSLKIQQGAETSDGIYGSESAEDGGNPIYSAEGVTTCLSESTGGKRTGTWLHHVRPVPFLIKVNIKIVTKLRSSILSSDWKLLPKACKEKKLLERKKNEEETRHIRAPKDNAAKQKAADDCGWVEGDAGDKRPPHPSSHPLEKGRILRILCLGGRQLVLPSRAYPVKKRHACFDTPTPTTLPSGREASDCPAFPSHHHTPNVLPSPGQ</sequence>
<proteinExistence type="predicted"/>
<dbReference type="EMBL" id="CAXIEN010000086">
    <property type="protein sequence ID" value="CAL1275623.1"/>
    <property type="molecule type" value="Genomic_DNA"/>
</dbReference>
<evidence type="ECO:0000256" key="1">
    <source>
        <dbReference type="SAM" id="MobiDB-lite"/>
    </source>
</evidence>
<accession>A0AAV1ZUS9</accession>
<name>A0AAV1ZUS9_9ARAC</name>